<comment type="subcellular location">
    <subcellularLocation>
        <location evidence="1">Cell membrane</location>
        <topology evidence="1">Multi-pass membrane protein</topology>
    </subcellularLocation>
</comment>
<dbReference type="AlphaFoldDB" id="A0A9D2KKF2"/>
<feature type="transmembrane region" description="Helical" evidence="8">
    <location>
        <begin position="30"/>
        <end position="52"/>
    </location>
</feature>
<dbReference type="PANTHER" id="PTHR32309">
    <property type="entry name" value="TYROSINE-PROTEIN KINASE"/>
    <property type="match status" value="1"/>
</dbReference>
<evidence type="ECO:0000256" key="8">
    <source>
        <dbReference type="SAM" id="Phobius"/>
    </source>
</evidence>
<keyword evidence="6 8" id="KW-0472">Membrane</keyword>
<reference evidence="10" key="1">
    <citation type="journal article" date="2021" name="PeerJ">
        <title>Extensive microbial diversity within the chicken gut microbiome revealed by metagenomics and culture.</title>
        <authorList>
            <person name="Gilroy R."/>
            <person name="Ravi A."/>
            <person name="Getino M."/>
            <person name="Pursley I."/>
            <person name="Horton D.L."/>
            <person name="Alikhan N.F."/>
            <person name="Baker D."/>
            <person name="Gharbi K."/>
            <person name="Hall N."/>
            <person name="Watson M."/>
            <person name="Adriaenssens E.M."/>
            <person name="Foster-Nyarko E."/>
            <person name="Jarju S."/>
            <person name="Secka A."/>
            <person name="Antonio M."/>
            <person name="Oren A."/>
            <person name="Chaudhuri R.R."/>
            <person name="La Ragione R."/>
            <person name="Hildebrand F."/>
            <person name="Pallen M.J."/>
        </authorList>
    </citation>
    <scope>NUCLEOTIDE SEQUENCE</scope>
    <source>
        <strain evidence="10">ChiSjej2B20-11307</strain>
    </source>
</reference>
<proteinExistence type="inferred from homology"/>
<feature type="transmembrane region" description="Helical" evidence="8">
    <location>
        <begin position="188"/>
        <end position="208"/>
    </location>
</feature>
<dbReference type="GO" id="GO:0005886">
    <property type="term" value="C:plasma membrane"/>
    <property type="evidence" value="ECO:0007669"/>
    <property type="project" value="UniProtKB-SubCell"/>
</dbReference>
<dbReference type="InterPro" id="IPR003856">
    <property type="entry name" value="LPS_length_determ_N"/>
</dbReference>
<comment type="caution">
    <text evidence="10">The sequence shown here is derived from an EMBL/GenBank/DDBJ whole genome shotgun (WGS) entry which is preliminary data.</text>
</comment>
<evidence type="ECO:0000256" key="4">
    <source>
        <dbReference type="ARBA" id="ARBA00022692"/>
    </source>
</evidence>
<name>A0A9D2KKF2_9FIRM</name>
<comment type="similarity">
    <text evidence="2">Belongs to the CpsC/CapA family.</text>
</comment>
<organism evidence="10 11">
    <name type="scientific">Candidatus Mediterraneibacter pullicola</name>
    <dbReference type="NCBI Taxonomy" id="2838682"/>
    <lineage>
        <taxon>Bacteria</taxon>
        <taxon>Bacillati</taxon>
        <taxon>Bacillota</taxon>
        <taxon>Clostridia</taxon>
        <taxon>Lachnospirales</taxon>
        <taxon>Lachnospiraceae</taxon>
        <taxon>Mediterraneibacter</taxon>
    </lineage>
</organism>
<keyword evidence="10" id="KW-0808">Transferase</keyword>
<evidence type="ECO:0000256" key="3">
    <source>
        <dbReference type="ARBA" id="ARBA00022475"/>
    </source>
</evidence>
<feature type="region of interest" description="Disordered" evidence="7">
    <location>
        <begin position="234"/>
        <end position="256"/>
    </location>
</feature>
<accession>A0A9D2KKF2</accession>
<evidence type="ECO:0000313" key="11">
    <source>
        <dbReference type="Proteomes" id="UP000824223"/>
    </source>
</evidence>
<feature type="domain" description="Polysaccharide chain length determinant N-terminal" evidence="9">
    <location>
        <begin position="16"/>
        <end position="104"/>
    </location>
</feature>
<dbReference type="Proteomes" id="UP000824223">
    <property type="component" value="Unassembled WGS sequence"/>
</dbReference>
<dbReference type="EMBL" id="DXAK01000033">
    <property type="protein sequence ID" value="HJA06737.1"/>
    <property type="molecule type" value="Genomic_DNA"/>
</dbReference>
<dbReference type="PANTHER" id="PTHR32309:SF13">
    <property type="entry name" value="FERRIC ENTEROBACTIN TRANSPORT PROTEIN FEPE"/>
    <property type="match status" value="1"/>
</dbReference>
<keyword evidence="10" id="KW-0829">Tyrosine-protein kinase</keyword>
<keyword evidence="4 8" id="KW-0812">Transmembrane</keyword>
<dbReference type="GO" id="GO:0004713">
    <property type="term" value="F:protein tyrosine kinase activity"/>
    <property type="evidence" value="ECO:0007669"/>
    <property type="project" value="UniProtKB-KW"/>
</dbReference>
<reference evidence="10" key="2">
    <citation type="submission" date="2021-04" db="EMBL/GenBank/DDBJ databases">
        <authorList>
            <person name="Gilroy R."/>
        </authorList>
    </citation>
    <scope>NUCLEOTIDE SEQUENCE</scope>
    <source>
        <strain evidence="10">ChiSjej2B20-11307</strain>
    </source>
</reference>
<evidence type="ECO:0000256" key="5">
    <source>
        <dbReference type="ARBA" id="ARBA00022989"/>
    </source>
</evidence>
<sequence length="256" mass="28426">MNQDKPIREFDNEELTIDLAELFSVLWSKIYLIILVGLIAALAAFAGTKIFITPEYTSSTSMYMLTRSQSGGTITSSDLQTGTQLTQDYMEMVKSRSVLEQVISVLNLDMSTQELSSSVTTENKTNTRILTISVSNEDPELVQEIANTLRETVSVKIREIMEIDAVNTIEEANLPSAPSSPNVMRNTMLGGILGVLITAGILVIIFLFDDTIKTPDDVEHYLGLNVLTSIPVTEGEEKGKKTKRRTTRRSAKRTRR</sequence>
<dbReference type="Pfam" id="PF02706">
    <property type="entry name" value="Wzz"/>
    <property type="match status" value="1"/>
</dbReference>
<evidence type="ECO:0000259" key="9">
    <source>
        <dbReference type="Pfam" id="PF02706"/>
    </source>
</evidence>
<dbReference type="InterPro" id="IPR050445">
    <property type="entry name" value="Bact_polysacc_biosynth/exp"/>
</dbReference>
<evidence type="ECO:0000256" key="6">
    <source>
        <dbReference type="ARBA" id="ARBA00023136"/>
    </source>
</evidence>
<keyword evidence="3" id="KW-1003">Cell membrane</keyword>
<protein>
    <submittedName>
        <fullName evidence="10">Protein-tyrosine kinase</fullName>
    </submittedName>
</protein>
<feature type="compositionally biased region" description="Basic residues" evidence="7">
    <location>
        <begin position="240"/>
        <end position="256"/>
    </location>
</feature>
<evidence type="ECO:0000256" key="7">
    <source>
        <dbReference type="SAM" id="MobiDB-lite"/>
    </source>
</evidence>
<evidence type="ECO:0000313" key="10">
    <source>
        <dbReference type="EMBL" id="HJA06737.1"/>
    </source>
</evidence>
<gene>
    <name evidence="10" type="ORF">H9798_06270</name>
</gene>
<evidence type="ECO:0000256" key="1">
    <source>
        <dbReference type="ARBA" id="ARBA00004651"/>
    </source>
</evidence>
<evidence type="ECO:0000256" key="2">
    <source>
        <dbReference type="ARBA" id="ARBA00006683"/>
    </source>
</evidence>
<keyword evidence="10" id="KW-0418">Kinase</keyword>
<keyword evidence="5 8" id="KW-1133">Transmembrane helix</keyword>